<gene>
    <name evidence="9" type="primary">flgA</name>
    <name evidence="9" type="ORF">WAE96_03805</name>
</gene>
<comment type="caution">
    <text evidence="9">The sequence shown here is derived from an EMBL/GenBank/DDBJ whole genome shotgun (WGS) entry which is preliminary data.</text>
</comment>
<feature type="domain" description="SAF" evidence="8">
    <location>
        <begin position="116"/>
        <end position="178"/>
    </location>
</feature>
<dbReference type="PANTHER" id="PTHR36307:SF1">
    <property type="entry name" value="FLAGELLA BASAL BODY P-RING FORMATION PROTEIN FLGA"/>
    <property type="match status" value="1"/>
</dbReference>
<dbReference type="PANTHER" id="PTHR36307">
    <property type="entry name" value="FLAGELLA BASAL BODY P-RING FORMATION PROTEIN FLGA"/>
    <property type="match status" value="1"/>
</dbReference>
<dbReference type="SMART" id="SM00858">
    <property type="entry name" value="SAF"/>
    <property type="match status" value="1"/>
</dbReference>
<dbReference type="Gene3D" id="3.90.1210.10">
    <property type="entry name" value="Antifreeze-like/N-acetylneuraminic acid synthase C-terminal domain"/>
    <property type="match status" value="1"/>
</dbReference>
<evidence type="ECO:0000259" key="8">
    <source>
        <dbReference type="SMART" id="SM00858"/>
    </source>
</evidence>
<comment type="similarity">
    <text evidence="2 7">Belongs to the FlgA family.</text>
</comment>
<keyword evidence="9" id="KW-0966">Cell projection</keyword>
<dbReference type="InterPro" id="IPR013974">
    <property type="entry name" value="SAF"/>
</dbReference>
<accession>A0ABU8EPE7</accession>
<dbReference type="InterPro" id="IPR041231">
    <property type="entry name" value="FlgA_N"/>
</dbReference>
<evidence type="ECO:0000256" key="6">
    <source>
        <dbReference type="ARBA" id="ARBA00025643"/>
    </source>
</evidence>
<dbReference type="NCBIfam" id="TIGR03170">
    <property type="entry name" value="flgA_cterm"/>
    <property type="match status" value="1"/>
</dbReference>
<dbReference type="Pfam" id="PF13144">
    <property type="entry name" value="ChapFlgA"/>
    <property type="match status" value="1"/>
</dbReference>
<keyword evidence="5 7" id="KW-0574">Periplasm</keyword>
<sequence>MSLFKKNLYFFILIQIAALAMTSLKAKVYSKLELQQIAIDYVADNKQPNPNQHPNSQLSITALPLDTRIKTRTCQRELQVSAANPINNNRQSTIKIKCLDQNNWQVFVYVKQLELVEVITAAKGISKGQRITAQHLTSKQVAKHLTRSNQFKSSTNLIGSRSKRNVRAGQTINYNYICTICKGDKITILASFKGMTIKTQGEALEDGRIGDNISIRNVKSKKKIQARVLNTELVKVTI</sequence>
<dbReference type="CDD" id="cd11614">
    <property type="entry name" value="SAF_CpaB_FlgA_like"/>
    <property type="match status" value="1"/>
</dbReference>
<dbReference type="Pfam" id="PF17656">
    <property type="entry name" value="ChapFlgA_N"/>
    <property type="match status" value="1"/>
</dbReference>
<dbReference type="Proteomes" id="UP001382455">
    <property type="component" value="Unassembled WGS sequence"/>
</dbReference>
<reference evidence="9 10" key="1">
    <citation type="submission" date="2023-12" db="EMBL/GenBank/DDBJ databases">
        <title>Friends and Foes: Symbiotic and Algicidal bacterial influence on Karenia brevis blooms.</title>
        <authorList>
            <person name="Fei C."/>
            <person name="Mohamed A.R."/>
            <person name="Booker A."/>
            <person name="Arshad M."/>
            <person name="Klass S."/>
            <person name="Ahn S."/>
            <person name="Gilbert P.M."/>
            <person name="Heil C.A."/>
            <person name="Martinez J.M."/>
            <person name="Amin S.A."/>
        </authorList>
    </citation>
    <scope>NUCLEOTIDE SEQUENCE [LARGE SCALE GENOMIC DNA]</scope>
    <source>
        <strain evidence="9 10">CE15</strain>
    </source>
</reference>
<organism evidence="9 10">
    <name type="scientific">Pseudoalteromonas spongiae</name>
    <dbReference type="NCBI Taxonomy" id="298657"/>
    <lineage>
        <taxon>Bacteria</taxon>
        <taxon>Pseudomonadati</taxon>
        <taxon>Pseudomonadota</taxon>
        <taxon>Gammaproteobacteria</taxon>
        <taxon>Alteromonadales</taxon>
        <taxon>Pseudoalteromonadaceae</taxon>
        <taxon>Pseudoalteromonas</taxon>
    </lineage>
</organism>
<evidence type="ECO:0000256" key="1">
    <source>
        <dbReference type="ARBA" id="ARBA00004418"/>
    </source>
</evidence>
<evidence type="ECO:0000256" key="7">
    <source>
        <dbReference type="RuleBase" id="RU362063"/>
    </source>
</evidence>
<keyword evidence="7" id="KW-1005">Bacterial flagellum biogenesis</keyword>
<evidence type="ECO:0000256" key="4">
    <source>
        <dbReference type="ARBA" id="ARBA00022729"/>
    </source>
</evidence>
<keyword evidence="9" id="KW-0969">Cilium</keyword>
<name>A0ABU8EPE7_9GAMM</name>
<protein>
    <recommendedName>
        <fullName evidence="3 7">Flagella basal body P-ring formation protein FlgA</fullName>
    </recommendedName>
</protein>
<dbReference type="InterPro" id="IPR039246">
    <property type="entry name" value="Flagellar_FlgA"/>
</dbReference>
<dbReference type="InterPro" id="IPR017585">
    <property type="entry name" value="SAF_FlgA"/>
</dbReference>
<evidence type="ECO:0000313" key="9">
    <source>
        <dbReference type="EMBL" id="MEI4548835.1"/>
    </source>
</evidence>
<dbReference type="Gene3D" id="2.30.30.760">
    <property type="match status" value="1"/>
</dbReference>
<evidence type="ECO:0000313" key="10">
    <source>
        <dbReference type="Proteomes" id="UP001382455"/>
    </source>
</evidence>
<evidence type="ECO:0000256" key="2">
    <source>
        <dbReference type="ARBA" id="ARBA00010474"/>
    </source>
</evidence>
<evidence type="ECO:0000256" key="5">
    <source>
        <dbReference type="ARBA" id="ARBA00022764"/>
    </source>
</evidence>
<proteinExistence type="inferred from homology"/>
<comment type="function">
    <text evidence="6 7">Involved in the assembly process of the P-ring formation. It may associate with FlgF on the rod constituting a structure essential for the P-ring assembly or may act as a modulator protein for the P-ring assembly.</text>
</comment>
<keyword evidence="10" id="KW-1185">Reference proteome</keyword>
<evidence type="ECO:0000256" key="3">
    <source>
        <dbReference type="ARBA" id="ARBA00014754"/>
    </source>
</evidence>
<dbReference type="EMBL" id="JBAWKS010000001">
    <property type="protein sequence ID" value="MEI4548835.1"/>
    <property type="molecule type" value="Genomic_DNA"/>
</dbReference>
<keyword evidence="4" id="KW-0732">Signal</keyword>
<comment type="subcellular location">
    <subcellularLocation>
        <location evidence="1 7">Periplasm</location>
    </subcellularLocation>
</comment>
<keyword evidence="9" id="KW-0282">Flagellum</keyword>
<dbReference type="RefSeq" id="WP_336434654.1">
    <property type="nucleotide sequence ID" value="NZ_JBAWKS010000001.1"/>
</dbReference>